<organism evidence="2 3">
    <name type="scientific">Mycena metata</name>
    <dbReference type="NCBI Taxonomy" id="1033252"/>
    <lineage>
        <taxon>Eukaryota</taxon>
        <taxon>Fungi</taxon>
        <taxon>Dikarya</taxon>
        <taxon>Basidiomycota</taxon>
        <taxon>Agaricomycotina</taxon>
        <taxon>Agaricomycetes</taxon>
        <taxon>Agaricomycetidae</taxon>
        <taxon>Agaricales</taxon>
        <taxon>Marasmiineae</taxon>
        <taxon>Mycenaceae</taxon>
        <taxon>Mycena</taxon>
    </lineage>
</organism>
<proteinExistence type="predicted"/>
<evidence type="ECO:0000313" key="2">
    <source>
        <dbReference type="EMBL" id="KAJ7760012.1"/>
    </source>
</evidence>
<sequence>MLSARFVSFVYMSFAALAAVNASPTNATGPGAATSMVTDSHDEVPSTTIEACYYINYKYCATITVVQTGCQTLPGFLVKELASIRIPHRWSCRLYNANNCENNDYSLFTTWVNSPGTADLSDRDFKNWARSFYCEYTPSHCQGNGCAP</sequence>
<protein>
    <submittedName>
        <fullName evidence="2">Uncharacterized protein</fullName>
    </submittedName>
</protein>
<name>A0AAD7J980_9AGAR</name>
<evidence type="ECO:0000256" key="1">
    <source>
        <dbReference type="SAM" id="SignalP"/>
    </source>
</evidence>
<reference evidence="2" key="1">
    <citation type="submission" date="2023-03" db="EMBL/GenBank/DDBJ databases">
        <title>Massive genome expansion in bonnet fungi (Mycena s.s.) driven by repeated elements and novel gene families across ecological guilds.</title>
        <authorList>
            <consortium name="Lawrence Berkeley National Laboratory"/>
            <person name="Harder C.B."/>
            <person name="Miyauchi S."/>
            <person name="Viragh M."/>
            <person name="Kuo A."/>
            <person name="Thoen E."/>
            <person name="Andreopoulos B."/>
            <person name="Lu D."/>
            <person name="Skrede I."/>
            <person name="Drula E."/>
            <person name="Henrissat B."/>
            <person name="Morin E."/>
            <person name="Kohler A."/>
            <person name="Barry K."/>
            <person name="LaButti K."/>
            <person name="Morin E."/>
            <person name="Salamov A."/>
            <person name="Lipzen A."/>
            <person name="Mereny Z."/>
            <person name="Hegedus B."/>
            <person name="Baldrian P."/>
            <person name="Stursova M."/>
            <person name="Weitz H."/>
            <person name="Taylor A."/>
            <person name="Grigoriev I.V."/>
            <person name="Nagy L.G."/>
            <person name="Martin F."/>
            <person name="Kauserud H."/>
        </authorList>
    </citation>
    <scope>NUCLEOTIDE SEQUENCE</scope>
    <source>
        <strain evidence="2">CBHHK182m</strain>
    </source>
</reference>
<feature type="signal peptide" evidence="1">
    <location>
        <begin position="1"/>
        <end position="22"/>
    </location>
</feature>
<comment type="caution">
    <text evidence="2">The sequence shown here is derived from an EMBL/GenBank/DDBJ whole genome shotgun (WGS) entry which is preliminary data.</text>
</comment>
<keyword evidence="1" id="KW-0732">Signal</keyword>
<feature type="chain" id="PRO_5042294212" evidence="1">
    <location>
        <begin position="23"/>
        <end position="148"/>
    </location>
</feature>
<dbReference type="EMBL" id="JARKIB010000038">
    <property type="protein sequence ID" value="KAJ7760012.1"/>
    <property type="molecule type" value="Genomic_DNA"/>
</dbReference>
<dbReference type="Proteomes" id="UP001215598">
    <property type="component" value="Unassembled WGS sequence"/>
</dbReference>
<gene>
    <name evidence="2" type="ORF">B0H16DRAFT_1533335</name>
</gene>
<dbReference type="AlphaFoldDB" id="A0AAD7J980"/>
<accession>A0AAD7J980</accession>
<evidence type="ECO:0000313" key="3">
    <source>
        <dbReference type="Proteomes" id="UP001215598"/>
    </source>
</evidence>
<keyword evidence="3" id="KW-1185">Reference proteome</keyword>